<feature type="zinc finger region" description="C3H1-type" evidence="1">
    <location>
        <begin position="240"/>
        <end position="267"/>
    </location>
</feature>
<name>A0A5B7GQH2_PORTR</name>
<keyword evidence="5" id="KW-1185">Reference proteome</keyword>
<dbReference type="GO" id="GO:0008270">
    <property type="term" value="F:zinc ion binding"/>
    <property type="evidence" value="ECO:0007669"/>
    <property type="project" value="UniProtKB-KW"/>
</dbReference>
<feature type="zinc finger region" description="C3H1-type" evidence="1">
    <location>
        <begin position="187"/>
        <end position="204"/>
    </location>
</feature>
<organism evidence="4 5">
    <name type="scientific">Portunus trituberculatus</name>
    <name type="common">Swimming crab</name>
    <name type="synonym">Neptunus trituberculatus</name>
    <dbReference type="NCBI Taxonomy" id="210409"/>
    <lineage>
        <taxon>Eukaryota</taxon>
        <taxon>Metazoa</taxon>
        <taxon>Ecdysozoa</taxon>
        <taxon>Arthropoda</taxon>
        <taxon>Crustacea</taxon>
        <taxon>Multicrustacea</taxon>
        <taxon>Malacostraca</taxon>
        <taxon>Eumalacostraca</taxon>
        <taxon>Eucarida</taxon>
        <taxon>Decapoda</taxon>
        <taxon>Pleocyemata</taxon>
        <taxon>Brachyura</taxon>
        <taxon>Eubrachyura</taxon>
        <taxon>Portunoidea</taxon>
        <taxon>Portunidae</taxon>
        <taxon>Portuninae</taxon>
        <taxon>Portunus</taxon>
    </lineage>
</organism>
<protein>
    <recommendedName>
        <fullName evidence="3">C3H1-type domain-containing protein</fullName>
    </recommendedName>
</protein>
<feature type="compositionally biased region" description="Basic and acidic residues" evidence="2">
    <location>
        <begin position="87"/>
        <end position="98"/>
    </location>
</feature>
<sequence length="279" mass="31159">MALNTYDTLLPAARSNFTPAAHRFLPCTAGEAVADSNCDSVIPSENVCHPESACGEEHQCEGGYTHNFARLLQLSSVIEEEAEETDEMKQTEESHKTSLDSQGSSCPDLTQSNRECNSTEPKEQTEVESNASTSRDVFGSCNAPEDIPLTLLVSQTQNSSNSTQLDRGAARAQEVLQQSKQTDNKKLPKKSVCRYYRQGNCTYGKMDIGYPIDHPRACLKLTKFGMDKEKGCRQGRHCKDYHPQKCNNSLYKGECLRENCQYMHVKGTVRQPKYIPNPF</sequence>
<feature type="region of interest" description="Disordered" evidence="2">
    <location>
        <begin position="158"/>
        <end position="183"/>
    </location>
</feature>
<keyword evidence="1" id="KW-0479">Metal-binding</keyword>
<feature type="domain" description="C3H1-type" evidence="3">
    <location>
        <begin position="187"/>
        <end position="204"/>
    </location>
</feature>
<dbReference type="PROSITE" id="PS50103">
    <property type="entry name" value="ZF_C3H1"/>
    <property type="match status" value="2"/>
</dbReference>
<reference evidence="4 5" key="1">
    <citation type="submission" date="2019-05" db="EMBL/GenBank/DDBJ databases">
        <title>Another draft genome of Portunus trituberculatus and its Hox gene families provides insights of decapod evolution.</title>
        <authorList>
            <person name="Jeong J.-H."/>
            <person name="Song I."/>
            <person name="Kim S."/>
            <person name="Choi T."/>
            <person name="Kim D."/>
            <person name="Ryu S."/>
            <person name="Kim W."/>
        </authorList>
    </citation>
    <scope>NUCLEOTIDE SEQUENCE [LARGE SCALE GENOMIC DNA]</scope>
    <source>
        <tissue evidence="4">Muscle</tissue>
    </source>
</reference>
<feature type="compositionally biased region" description="Polar residues" evidence="2">
    <location>
        <begin position="99"/>
        <end position="119"/>
    </location>
</feature>
<dbReference type="EMBL" id="VSRR010019506">
    <property type="protein sequence ID" value="MPC62300.1"/>
    <property type="molecule type" value="Genomic_DNA"/>
</dbReference>
<dbReference type="AlphaFoldDB" id="A0A5B7GQH2"/>
<evidence type="ECO:0000259" key="3">
    <source>
        <dbReference type="PROSITE" id="PS50103"/>
    </source>
</evidence>
<evidence type="ECO:0000313" key="4">
    <source>
        <dbReference type="EMBL" id="MPC62300.1"/>
    </source>
</evidence>
<accession>A0A5B7GQH2</accession>
<comment type="caution">
    <text evidence="4">The sequence shown here is derived from an EMBL/GenBank/DDBJ whole genome shotgun (WGS) entry which is preliminary data.</text>
</comment>
<evidence type="ECO:0000256" key="2">
    <source>
        <dbReference type="SAM" id="MobiDB-lite"/>
    </source>
</evidence>
<evidence type="ECO:0000313" key="5">
    <source>
        <dbReference type="Proteomes" id="UP000324222"/>
    </source>
</evidence>
<evidence type="ECO:0000256" key="1">
    <source>
        <dbReference type="PROSITE-ProRule" id="PRU00723"/>
    </source>
</evidence>
<keyword evidence="1" id="KW-0863">Zinc-finger</keyword>
<gene>
    <name evidence="4" type="ORF">E2C01_056384</name>
</gene>
<feature type="domain" description="C3H1-type" evidence="3">
    <location>
        <begin position="240"/>
        <end position="267"/>
    </location>
</feature>
<dbReference type="InterPro" id="IPR000571">
    <property type="entry name" value="Znf_CCCH"/>
</dbReference>
<proteinExistence type="predicted"/>
<keyword evidence="1" id="KW-0862">Zinc</keyword>
<dbReference type="Proteomes" id="UP000324222">
    <property type="component" value="Unassembled WGS sequence"/>
</dbReference>
<feature type="region of interest" description="Disordered" evidence="2">
    <location>
        <begin position="80"/>
        <end position="139"/>
    </location>
</feature>